<dbReference type="Pfam" id="PF13426">
    <property type="entry name" value="PAS_9"/>
    <property type="match status" value="1"/>
</dbReference>
<dbReference type="SMART" id="SM00091">
    <property type="entry name" value="PAS"/>
    <property type="match status" value="2"/>
</dbReference>
<keyword evidence="6" id="KW-1185">Reference proteome</keyword>
<dbReference type="SMART" id="SM00283">
    <property type="entry name" value="MA"/>
    <property type="match status" value="1"/>
</dbReference>
<evidence type="ECO:0000313" key="6">
    <source>
        <dbReference type="Proteomes" id="UP001159257"/>
    </source>
</evidence>
<feature type="domain" description="PAS" evidence="3">
    <location>
        <begin position="138"/>
        <end position="194"/>
    </location>
</feature>
<dbReference type="Gene3D" id="3.30.450.20">
    <property type="entry name" value="PAS domain"/>
    <property type="match status" value="2"/>
</dbReference>
<proteinExistence type="predicted"/>
<dbReference type="SUPFAM" id="SSF55785">
    <property type="entry name" value="PYP-like sensor domain (PAS domain)"/>
    <property type="match status" value="2"/>
</dbReference>
<dbReference type="NCBIfam" id="TIGR00229">
    <property type="entry name" value="sensory_box"/>
    <property type="match status" value="2"/>
</dbReference>
<evidence type="ECO:0000259" key="3">
    <source>
        <dbReference type="PROSITE" id="PS50112"/>
    </source>
</evidence>
<dbReference type="InterPro" id="IPR000014">
    <property type="entry name" value="PAS"/>
</dbReference>
<reference evidence="5 6" key="1">
    <citation type="submission" date="2017-05" db="EMBL/GenBank/DDBJ databases">
        <authorList>
            <person name="Varghese N."/>
            <person name="Submissions S."/>
        </authorList>
    </citation>
    <scope>NUCLEOTIDE SEQUENCE [LARGE SCALE GENOMIC DNA]</scope>
    <source>
        <strain evidence="5 6">CGMCC 1.7287</strain>
    </source>
</reference>
<feature type="domain" description="PAC" evidence="4">
    <location>
        <begin position="90"/>
        <end position="144"/>
    </location>
</feature>
<keyword evidence="1" id="KW-0807">Transducer</keyword>
<name>A0ABY1S2F6_9GAMM</name>
<feature type="domain" description="PAS" evidence="3">
    <location>
        <begin position="39"/>
        <end position="63"/>
    </location>
</feature>
<feature type="domain" description="Methyl-accepting transducer" evidence="2">
    <location>
        <begin position="265"/>
        <end position="439"/>
    </location>
</feature>
<dbReference type="InterPro" id="IPR050903">
    <property type="entry name" value="Bact_Chemotaxis_MeTrfase"/>
</dbReference>
<feature type="domain" description="PAC" evidence="4">
    <location>
        <begin position="214"/>
        <end position="266"/>
    </location>
</feature>
<gene>
    <name evidence="5" type="ORF">SAMN04487964_111109</name>
</gene>
<dbReference type="InterPro" id="IPR013656">
    <property type="entry name" value="PAS_4"/>
</dbReference>
<dbReference type="Gene3D" id="1.10.287.950">
    <property type="entry name" value="Methyl-accepting chemotaxis protein"/>
    <property type="match status" value="1"/>
</dbReference>
<evidence type="ECO:0000259" key="4">
    <source>
        <dbReference type="PROSITE" id="PS50113"/>
    </source>
</evidence>
<accession>A0ABY1S2F6</accession>
<dbReference type="Pfam" id="PF00015">
    <property type="entry name" value="MCPsignal"/>
    <property type="match status" value="1"/>
</dbReference>
<dbReference type="EMBL" id="FXWV01000011">
    <property type="protein sequence ID" value="SMR75717.1"/>
    <property type="molecule type" value="Genomic_DNA"/>
</dbReference>
<protein>
    <submittedName>
        <fullName evidence="5">Methyl-accepting chemotaxis protein</fullName>
    </submittedName>
</protein>
<evidence type="ECO:0000259" key="2">
    <source>
        <dbReference type="PROSITE" id="PS50111"/>
    </source>
</evidence>
<dbReference type="InterPro" id="IPR035965">
    <property type="entry name" value="PAS-like_dom_sf"/>
</dbReference>
<dbReference type="PROSITE" id="PS50113">
    <property type="entry name" value="PAC"/>
    <property type="match status" value="2"/>
</dbReference>
<dbReference type="SUPFAM" id="SSF58104">
    <property type="entry name" value="Methyl-accepting chemotaxis protein (MCP) signaling domain"/>
    <property type="match status" value="1"/>
</dbReference>
<evidence type="ECO:0000313" key="5">
    <source>
        <dbReference type="EMBL" id="SMR75717.1"/>
    </source>
</evidence>
<dbReference type="Pfam" id="PF08448">
    <property type="entry name" value="PAS_4"/>
    <property type="match status" value="1"/>
</dbReference>
<sequence length="439" mass="49402">MFTRKLKQELSICREQLSESQQLIAAISNSMAMIEFTPEGYILSANELFSKVMGYAEDELIGKHHSMLCDSTLTRSPDYRRFWQNLARGKGASERFSRIDKGGRRVWLEASYIPVNREDGQVAKVIKLAQDITPTVSREQDHQSFLDAINRSMAVIEFNLQGEVIRANQNFLSTMGYQEKDILGRHHRMFCPESYVGTKEYTQFWKQLNEGEYMSGMFERVDRHGRTVWLNATYNPLYDATGKRFGVLKIASDITADIERRNAESEAAQLAYDIALETDQSAVNGALAVDDTVSMVRNIEQRLQTVAEHVTALSDQSGKIERIVDVIQEIAEQTNLLALNAAIEAARAGSQGRGFAVVADEVRNLARRTSQATEEIKQVVEQNRHLATTAADEARNSQTQAEQGVLLANKTGTVMLEIRQEAQRVVEAIGQFREQVQAD</sequence>
<dbReference type="SMART" id="SM00086">
    <property type="entry name" value="PAC"/>
    <property type="match status" value="3"/>
</dbReference>
<dbReference type="InterPro" id="IPR001610">
    <property type="entry name" value="PAC"/>
</dbReference>
<dbReference type="CDD" id="cd00130">
    <property type="entry name" value="PAS"/>
    <property type="match status" value="2"/>
</dbReference>
<dbReference type="PROSITE" id="PS50112">
    <property type="entry name" value="PAS"/>
    <property type="match status" value="2"/>
</dbReference>
<evidence type="ECO:0000256" key="1">
    <source>
        <dbReference type="PROSITE-ProRule" id="PRU00284"/>
    </source>
</evidence>
<dbReference type="Proteomes" id="UP001159257">
    <property type="component" value="Unassembled WGS sequence"/>
</dbReference>
<dbReference type="RefSeq" id="WP_275424703.1">
    <property type="nucleotide sequence ID" value="NZ_BAAAEY010000011.1"/>
</dbReference>
<dbReference type="PROSITE" id="PS50111">
    <property type="entry name" value="CHEMOTAXIS_TRANSDUC_2"/>
    <property type="match status" value="1"/>
</dbReference>
<dbReference type="PANTHER" id="PTHR24422">
    <property type="entry name" value="CHEMOTAXIS PROTEIN METHYLTRANSFERASE"/>
    <property type="match status" value="1"/>
</dbReference>
<comment type="caution">
    <text evidence="5">The sequence shown here is derived from an EMBL/GenBank/DDBJ whole genome shotgun (WGS) entry which is preliminary data.</text>
</comment>
<organism evidence="5 6">
    <name type="scientific">Marinobacterium sediminicola</name>
    <dbReference type="NCBI Taxonomy" id="518898"/>
    <lineage>
        <taxon>Bacteria</taxon>
        <taxon>Pseudomonadati</taxon>
        <taxon>Pseudomonadota</taxon>
        <taxon>Gammaproteobacteria</taxon>
        <taxon>Oceanospirillales</taxon>
        <taxon>Oceanospirillaceae</taxon>
        <taxon>Marinobacterium</taxon>
    </lineage>
</organism>
<dbReference type="InterPro" id="IPR004089">
    <property type="entry name" value="MCPsignal_dom"/>
</dbReference>
<dbReference type="InterPro" id="IPR000700">
    <property type="entry name" value="PAS-assoc_C"/>
</dbReference>
<dbReference type="PANTHER" id="PTHR24422:SF10">
    <property type="entry name" value="CHEMOTAXIS PROTEIN METHYLTRANSFERASE 2"/>
    <property type="match status" value="1"/>
</dbReference>